<organism evidence="1 2">
    <name type="scientific">Caerostris extrusa</name>
    <name type="common">Bark spider</name>
    <name type="synonym">Caerostris bankana</name>
    <dbReference type="NCBI Taxonomy" id="172846"/>
    <lineage>
        <taxon>Eukaryota</taxon>
        <taxon>Metazoa</taxon>
        <taxon>Ecdysozoa</taxon>
        <taxon>Arthropoda</taxon>
        <taxon>Chelicerata</taxon>
        <taxon>Arachnida</taxon>
        <taxon>Araneae</taxon>
        <taxon>Araneomorphae</taxon>
        <taxon>Entelegynae</taxon>
        <taxon>Araneoidea</taxon>
        <taxon>Araneidae</taxon>
        <taxon>Caerostris</taxon>
    </lineage>
</organism>
<protein>
    <submittedName>
        <fullName evidence="1">Uncharacterized protein</fullName>
    </submittedName>
</protein>
<name>A0AAV4T029_CAEEX</name>
<dbReference type="AlphaFoldDB" id="A0AAV4T029"/>
<proteinExistence type="predicted"/>
<sequence length="100" mass="11135">MLADTWAFAAGGYDSSLPPSLRNVRIPPTPSSPFVFWHGKLTFIVPHEMVSVFFQVLYHSSMLTRTDVSQDKGLKRTVCCGLRLGGLSPHRTGREKETTI</sequence>
<dbReference type="EMBL" id="BPLR01010392">
    <property type="protein sequence ID" value="GIY39044.1"/>
    <property type="molecule type" value="Genomic_DNA"/>
</dbReference>
<reference evidence="1 2" key="1">
    <citation type="submission" date="2021-06" db="EMBL/GenBank/DDBJ databases">
        <title>Caerostris extrusa draft genome.</title>
        <authorList>
            <person name="Kono N."/>
            <person name="Arakawa K."/>
        </authorList>
    </citation>
    <scope>NUCLEOTIDE SEQUENCE [LARGE SCALE GENOMIC DNA]</scope>
</reference>
<gene>
    <name evidence="1" type="ORF">CEXT_495371</name>
</gene>
<evidence type="ECO:0000313" key="2">
    <source>
        <dbReference type="Proteomes" id="UP001054945"/>
    </source>
</evidence>
<accession>A0AAV4T029</accession>
<evidence type="ECO:0000313" key="1">
    <source>
        <dbReference type="EMBL" id="GIY39044.1"/>
    </source>
</evidence>
<dbReference type="Proteomes" id="UP001054945">
    <property type="component" value="Unassembled WGS sequence"/>
</dbReference>
<comment type="caution">
    <text evidence="1">The sequence shown here is derived from an EMBL/GenBank/DDBJ whole genome shotgun (WGS) entry which is preliminary data.</text>
</comment>
<keyword evidence="2" id="KW-1185">Reference proteome</keyword>